<dbReference type="PANTHER" id="PTHR43798:SF33">
    <property type="entry name" value="HYDROLASE, PUTATIVE (AFU_ORTHOLOGUE AFUA_2G14860)-RELATED"/>
    <property type="match status" value="1"/>
</dbReference>
<dbReference type="RefSeq" id="WP_147926573.1">
    <property type="nucleotide sequence ID" value="NZ_VKAC01000006.1"/>
</dbReference>
<name>A0A5C8ZGB6_9ACTN</name>
<dbReference type="EMBL" id="VKAC01000006">
    <property type="protein sequence ID" value="TXR56141.1"/>
    <property type="molecule type" value="Genomic_DNA"/>
</dbReference>
<accession>A0A5C8ZGB6</accession>
<dbReference type="PRINTS" id="PR00111">
    <property type="entry name" value="ABHYDROLASE"/>
</dbReference>
<dbReference type="PANTHER" id="PTHR43798">
    <property type="entry name" value="MONOACYLGLYCEROL LIPASE"/>
    <property type="match status" value="1"/>
</dbReference>
<evidence type="ECO:0000313" key="3">
    <source>
        <dbReference type="Proteomes" id="UP000321234"/>
    </source>
</evidence>
<dbReference type="InterPro" id="IPR029058">
    <property type="entry name" value="AB_hydrolase_fold"/>
</dbReference>
<reference evidence="2 3" key="1">
    <citation type="submission" date="2019-07" db="EMBL/GenBank/DDBJ databases">
        <title>Quadrisphaera sp. strain DD2A genome sequencing and assembly.</title>
        <authorList>
            <person name="Kim I."/>
        </authorList>
    </citation>
    <scope>NUCLEOTIDE SEQUENCE [LARGE SCALE GENOMIC DNA]</scope>
    <source>
        <strain evidence="2 3">DD2A</strain>
    </source>
</reference>
<dbReference type="SUPFAM" id="SSF53474">
    <property type="entry name" value="alpha/beta-Hydrolases"/>
    <property type="match status" value="1"/>
</dbReference>
<dbReference type="Proteomes" id="UP000321234">
    <property type="component" value="Unassembled WGS sequence"/>
</dbReference>
<sequence length="367" mass="38394">MTSSPRPVHPLETTTQRLRVRGLDTGPADQTERVVVFVHGNLSSSEFFRRQLEALPEGWRGVAPDLRGFGGTDPEPVDATRGVRDYSDDVLSLLDALGVARAHLLGWSLGGGVVAQAAIDRPGAVASLVLVNPVSPHGYGGTRADGSRLADDDPGAGAGLANPRLVELLAAGERSGDDPSSPRNVMNGLYFAHGFRSPDEEELLTSVLSSRTGTDHYPGDAAPAASWPGTGPGDHGVLNTLAPKHFDTSALARLGDGSDDGGRRPPVLWVRGEHDAIVSDAAALDLAVLGGAGVVPGWPGAEVYPVQPMVSQTRAVLDAYAASGGSYREVVLDAGHTPHVERPQEFAAALHEHLTTADAEQEEPRRG</sequence>
<dbReference type="InterPro" id="IPR050266">
    <property type="entry name" value="AB_hydrolase_sf"/>
</dbReference>
<comment type="caution">
    <text evidence="2">The sequence shown here is derived from an EMBL/GenBank/DDBJ whole genome shotgun (WGS) entry which is preliminary data.</text>
</comment>
<protein>
    <submittedName>
        <fullName evidence="2">Alpha/beta hydrolase</fullName>
    </submittedName>
</protein>
<keyword evidence="3" id="KW-1185">Reference proteome</keyword>
<evidence type="ECO:0000313" key="2">
    <source>
        <dbReference type="EMBL" id="TXR56141.1"/>
    </source>
</evidence>
<dbReference type="InterPro" id="IPR000073">
    <property type="entry name" value="AB_hydrolase_1"/>
</dbReference>
<dbReference type="Gene3D" id="3.40.50.1820">
    <property type="entry name" value="alpha/beta hydrolase"/>
    <property type="match status" value="1"/>
</dbReference>
<dbReference type="AlphaFoldDB" id="A0A5C8ZGB6"/>
<dbReference type="Pfam" id="PF00561">
    <property type="entry name" value="Abhydrolase_1"/>
    <property type="match status" value="1"/>
</dbReference>
<dbReference type="GO" id="GO:0016020">
    <property type="term" value="C:membrane"/>
    <property type="evidence" value="ECO:0007669"/>
    <property type="project" value="TreeGrafter"/>
</dbReference>
<dbReference type="OrthoDB" id="2987348at2"/>
<feature type="domain" description="AB hydrolase-1" evidence="1">
    <location>
        <begin position="34"/>
        <end position="285"/>
    </location>
</feature>
<proteinExistence type="predicted"/>
<gene>
    <name evidence="2" type="ORF">FMM08_11995</name>
</gene>
<dbReference type="GO" id="GO:0016787">
    <property type="term" value="F:hydrolase activity"/>
    <property type="evidence" value="ECO:0007669"/>
    <property type="project" value="UniProtKB-KW"/>
</dbReference>
<organism evidence="2 3">
    <name type="scientific">Quadrisphaera setariae</name>
    <dbReference type="NCBI Taxonomy" id="2593304"/>
    <lineage>
        <taxon>Bacteria</taxon>
        <taxon>Bacillati</taxon>
        <taxon>Actinomycetota</taxon>
        <taxon>Actinomycetes</taxon>
        <taxon>Kineosporiales</taxon>
        <taxon>Kineosporiaceae</taxon>
        <taxon>Quadrisphaera</taxon>
    </lineage>
</organism>
<keyword evidence="2" id="KW-0378">Hydrolase</keyword>
<evidence type="ECO:0000259" key="1">
    <source>
        <dbReference type="Pfam" id="PF00561"/>
    </source>
</evidence>